<feature type="region of interest" description="Disordered" evidence="1">
    <location>
        <begin position="57"/>
        <end position="204"/>
    </location>
</feature>
<gene>
    <name evidence="2" type="ORF">UTRI_10238</name>
</gene>
<name>A0A5C3EIE0_9BASI</name>
<evidence type="ECO:0000256" key="1">
    <source>
        <dbReference type="SAM" id="MobiDB-lite"/>
    </source>
</evidence>
<feature type="region of interest" description="Disordered" evidence="1">
    <location>
        <begin position="1"/>
        <end position="34"/>
    </location>
</feature>
<dbReference type="EMBL" id="OOIN01000025">
    <property type="protein sequence ID" value="SPO29009.1"/>
    <property type="molecule type" value="Genomic_DNA"/>
</dbReference>
<organism evidence="2 3">
    <name type="scientific">Ustilago trichophora</name>
    <dbReference type="NCBI Taxonomy" id="86804"/>
    <lineage>
        <taxon>Eukaryota</taxon>
        <taxon>Fungi</taxon>
        <taxon>Dikarya</taxon>
        <taxon>Basidiomycota</taxon>
        <taxon>Ustilaginomycotina</taxon>
        <taxon>Ustilaginomycetes</taxon>
        <taxon>Ustilaginales</taxon>
        <taxon>Ustilaginaceae</taxon>
        <taxon>Ustilago</taxon>
    </lineage>
</organism>
<feature type="compositionally biased region" description="Polar residues" evidence="1">
    <location>
        <begin position="1"/>
        <end position="20"/>
    </location>
</feature>
<keyword evidence="3" id="KW-1185">Reference proteome</keyword>
<dbReference type="AlphaFoldDB" id="A0A5C3EIE0"/>
<proteinExistence type="predicted"/>
<sequence>MPYLNSALSGDSFASCSSSKAVEASEPEAAKDQTANVHVAAAAAQTGPALEVEDAATAPVAQETGDVRVNDRVQVQEIEPATEPANEPVSETSNEQAKAPPQEPVAEQAPTQPAEEAPAQLAEASAPAQAQIPEADIGSDAAADVPLAAETPTGKVDPSVDLSGELYSKDATAEAFSSPTPVPASTELDQQTSTPAGTTKKKRGFRAAWGAIRELLQ</sequence>
<protein>
    <submittedName>
        <fullName evidence="2">Uncharacterized protein</fullName>
    </submittedName>
</protein>
<feature type="compositionally biased region" description="Low complexity" evidence="1">
    <location>
        <begin position="95"/>
        <end position="135"/>
    </location>
</feature>
<evidence type="ECO:0000313" key="2">
    <source>
        <dbReference type="EMBL" id="SPO29009.1"/>
    </source>
</evidence>
<feature type="compositionally biased region" description="Polar residues" evidence="1">
    <location>
        <begin position="187"/>
        <end position="197"/>
    </location>
</feature>
<accession>A0A5C3EIE0</accession>
<reference evidence="2 3" key="1">
    <citation type="submission" date="2018-03" db="EMBL/GenBank/DDBJ databases">
        <authorList>
            <person name="Guldener U."/>
        </authorList>
    </citation>
    <scope>NUCLEOTIDE SEQUENCE [LARGE SCALE GENOMIC DNA]</scope>
    <source>
        <strain evidence="2 3">NBRC100155</strain>
    </source>
</reference>
<dbReference type="Proteomes" id="UP000324022">
    <property type="component" value="Unassembled WGS sequence"/>
</dbReference>
<evidence type="ECO:0000313" key="3">
    <source>
        <dbReference type="Proteomes" id="UP000324022"/>
    </source>
</evidence>